<gene>
    <name evidence="3" type="ORF">NUH29_14385</name>
</gene>
<dbReference type="Gene3D" id="1.10.1780.10">
    <property type="entry name" value="Clp, N-terminal domain"/>
    <property type="match status" value="1"/>
</dbReference>
<dbReference type="InterPro" id="IPR036628">
    <property type="entry name" value="Clp_N_dom_sf"/>
</dbReference>
<dbReference type="RefSeq" id="WP_258799954.1">
    <property type="nucleotide sequence ID" value="NZ_JANTHX010000009.1"/>
</dbReference>
<protein>
    <submittedName>
        <fullName evidence="3">Clp protease N-terminal domain-containing protein</fullName>
    </submittedName>
</protein>
<evidence type="ECO:0000259" key="2">
    <source>
        <dbReference type="Pfam" id="PF02861"/>
    </source>
</evidence>
<keyword evidence="4" id="KW-1185">Reference proteome</keyword>
<feature type="region of interest" description="Disordered" evidence="1">
    <location>
        <begin position="1"/>
        <end position="36"/>
    </location>
</feature>
<sequence length="209" mass="22433">MSVEHEGGDANRAASERAARAHADASDRAARNAQRANGFEQQALRAHLQPMMGVAMMEASNRGSATVEAEHVLLGFLFDKTSSATTVLAEHGLDYDSFSDALAAERERTLAAVGVVAPSPERLASTPRARGRGPRFGASSREVWDRTMRRVKARGGGRPTLTHADFIIGILSAELGTVPRALLQAGIDRRPLIDALEATIPLSRKERIS</sequence>
<feature type="compositionally biased region" description="Basic and acidic residues" evidence="1">
    <location>
        <begin position="1"/>
        <end position="30"/>
    </location>
</feature>
<organism evidence="3 4">
    <name type="scientific">Protaetiibacter mangrovi</name>
    <dbReference type="NCBI Taxonomy" id="2970926"/>
    <lineage>
        <taxon>Bacteria</taxon>
        <taxon>Bacillati</taxon>
        <taxon>Actinomycetota</taxon>
        <taxon>Actinomycetes</taxon>
        <taxon>Micrococcales</taxon>
        <taxon>Microbacteriaceae</taxon>
        <taxon>Protaetiibacter</taxon>
    </lineage>
</organism>
<dbReference type="EMBL" id="JANTHX010000009">
    <property type="protein sequence ID" value="MCS0500736.1"/>
    <property type="molecule type" value="Genomic_DNA"/>
</dbReference>
<dbReference type="GO" id="GO:0006508">
    <property type="term" value="P:proteolysis"/>
    <property type="evidence" value="ECO:0007669"/>
    <property type="project" value="UniProtKB-KW"/>
</dbReference>
<comment type="caution">
    <text evidence="3">The sequence shown here is derived from an EMBL/GenBank/DDBJ whole genome shotgun (WGS) entry which is preliminary data.</text>
</comment>
<dbReference type="SUPFAM" id="SSF81923">
    <property type="entry name" value="Double Clp-N motif"/>
    <property type="match status" value="1"/>
</dbReference>
<evidence type="ECO:0000256" key="1">
    <source>
        <dbReference type="SAM" id="MobiDB-lite"/>
    </source>
</evidence>
<dbReference type="Proteomes" id="UP001205337">
    <property type="component" value="Unassembled WGS sequence"/>
</dbReference>
<evidence type="ECO:0000313" key="3">
    <source>
        <dbReference type="EMBL" id="MCS0500736.1"/>
    </source>
</evidence>
<keyword evidence="3" id="KW-0645">Protease</keyword>
<dbReference type="GO" id="GO:0008233">
    <property type="term" value="F:peptidase activity"/>
    <property type="evidence" value="ECO:0007669"/>
    <property type="project" value="UniProtKB-KW"/>
</dbReference>
<evidence type="ECO:0000313" key="4">
    <source>
        <dbReference type="Proteomes" id="UP001205337"/>
    </source>
</evidence>
<dbReference type="InterPro" id="IPR004176">
    <property type="entry name" value="Clp_R_N"/>
</dbReference>
<accession>A0ABT1ZJ52</accession>
<proteinExistence type="predicted"/>
<reference evidence="3 4" key="1">
    <citation type="submission" date="2022-08" db="EMBL/GenBank/DDBJ databases">
        <authorList>
            <person name="Li F."/>
        </authorList>
    </citation>
    <scope>NUCLEOTIDE SEQUENCE [LARGE SCALE GENOMIC DNA]</scope>
    <source>
        <strain evidence="3 4">10F1B-8-1</strain>
    </source>
</reference>
<feature type="domain" description="Clp R" evidence="2">
    <location>
        <begin position="47"/>
        <end position="117"/>
    </location>
</feature>
<keyword evidence="3" id="KW-0378">Hydrolase</keyword>
<name>A0ABT1ZJ52_9MICO</name>
<dbReference type="Pfam" id="PF02861">
    <property type="entry name" value="Clp_N"/>
    <property type="match status" value="1"/>
</dbReference>